<feature type="non-terminal residue" evidence="1">
    <location>
        <position position="1"/>
    </location>
</feature>
<reference evidence="1 2" key="1">
    <citation type="submission" date="2015-08" db="EMBL/GenBank/DDBJ databases">
        <title>Next Generation Sequencing and Analysis of the Genome of Puccinia sorghi L Schw, the Causal Agent of Maize Common Rust.</title>
        <authorList>
            <person name="Rochi L."/>
            <person name="Burguener G."/>
            <person name="Darino M."/>
            <person name="Turjanski A."/>
            <person name="Kreff E."/>
            <person name="Dieguez M.J."/>
            <person name="Sacco F."/>
        </authorList>
    </citation>
    <scope>NUCLEOTIDE SEQUENCE [LARGE SCALE GENOMIC DNA]</scope>
    <source>
        <strain evidence="1 2">RO10H11247</strain>
    </source>
</reference>
<organism evidence="1 2">
    <name type="scientific">Puccinia sorghi</name>
    <dbReference type="NCBI Taxonomy" id="27349"/>
    <lineage>
        <taxon>Eukaryota</taxon>
        <taxon>Fungi</taxon>
        <taxon>Dikarya</taxon>
        <taxon>Basidiomycota</taxon>
        <taxon>Pucciniomycotina</taxon>
        <taxon>Pucciniomycetes</taxon>
        <taxon>Pucciniales</taxon>
        <taxon>Pucciniaceae</taxon>
        <taxon>Puccinia</taxon>
    </lineage>
</organism>
<dbReference type="AlphaFoldDB" id="A0A0L6U8F8"/>
<evidence type="ECO:0000313" key="2">
    <source>
        <dbReference type="Proteomes" id="UP000037035"/>
    </source>
</evidence>
<dbReference type="VEuPathDB" id="FungiDB:VP01_8786g1"/>
<protein>
    <submittedName>
        <fullName evidence="1">Uncharacterized protein</fullName>
    </submittedName>
</protein>
<dbReference type="Proteomes" id="UP000037035">
    <property type="component" value="Unassembled WGS sequence"/>
</dbReference>
<gene>
    <name evidence="1" type="ORF">VP01_8786g1</name>
</gene>
<keyword evidence="2" id="KW-1185">Reference proteome</keyword>
<comment type="caution">
    <text evidence="1">The sequence shown here is derived from an EMBL/GenBank/DDBJ whole genome shotgun (WGS) entry which is preliminary data.</text>
</comment>
<sequence>KNLTFHFSKSIKDKTQESQMLKDFRIIIRISSPFEFSYSFLSFSSQFPSPFQDYVAAKRIKHKNLPEYCNNCHTIWTGITFVHKIQMYLFEKELVDPGDFHLQWHLKVWVGQSMPKI</sequence>
<dbReference type="EMBL" id="LAVV01014366">
    <property type="protein sequence ID" value="KNZ44829.1"/>
    <property type="molecule type" value="Genomic_DNA"/>
</dbReference>
<accession>A0A0L6U8F8</accession>
<name>A0A0L6U8F8_9BASI</name>
<evidence type="ECO:0000313" key="1">
    <source>
        <dbReference type="EMBL" id="KNZ44829.1"/>
    </source>
</evidence>
<proteinExistence type="predicted"/>